<keyword evidence="2" id="KW-1185">Reference proteome</keyword>
<dbReference type="Proteomes" id="UP001458880">
    <property type="component" value="Unassembled WGS sequence"/>
</dbReference>
<dbReference type="GO" id="GO:0071897">
    <property type="term" value="P:DNA biosynthetic process"/>
    <property type="evidence" value="ECO:0007669"/>
    <property type="project" value="UniProtKB-ARBA"/>
</dbReference>
<accession>A0AAW1IXD4</accession>
<proteinExistence type="predicted"/>
<dbReference type="PANTHER" id="PTHR37984">
    <property type="entry name" value="PROTEIN CBG26694"/>
    <property type="match status" value="1"/>
</dbReference>
<sequence length="176" mass="20419">MDTQQFQKSLEIQARQQEQITQILQQLIRSENVSASQSDSTEIEVKSIIINFKCEKYDSNTAAETFIDYFEAQCRIKDGIRPTLSKLEAIRNASTPTNITELKSFLGLINFYERFIPNLHSMCADLHNLTRKNTKWNWKHNEDIIFKQVKEAILNANALVPYDANKRLYLACDARN</sequence>
<evidence type="ECO:0000313" key="1">
    <source>
        <dbReference type="EMBL" id="KAK9694771.1"/>
    </source>
</evidence>
<dbReference type="SUPFAM" id="SSF56672">
    <property type="entry name" value="DNA/RNA polymerases"/>
    <property type="match status" value="1"/>
</dbReference>
<dbReference type="FunFam" id="3.30.70.270:FF:000063">
    <property type="entry name" value="Zinc knuckle domaincontaining protein"/>
    <property type="match status" value="1"/>
</dbReference>
<dbReference type="Gene3D" id="3.30.70.270">
    <property type="match status" value="1"/>
</dbReference>
<dbReference type="AlphaFoldDB" id="A0AAW1IXD4"/>
<dbReference type="PANTHER" id="PTHR37984:SF5">
    <property type="entry name" value="PROTEIN NYNRIN-LIKE"/>
    <property type="match status" value="1"/>
</dbReference>
<reference evidence="1 2" key="1">
    <citation type="journal article" date="2024" name="BMC Genomics">
        <title>De novo assembly and annotation of Popillia japonica's genome with initial clues to its potential as an invasive pest.</title>
        <authorList>
            <person name="Cucini C."/>
            <person name="Boschi S."/>
            <person name="Funari R."/>
            <person name="Cardaioli E."/>
            <person name="Iannotti N."/>
            <person name="Marturano G."/>
            <person name="Paoli F."/>
            <person name="Bruttini M."/>
            <person name="Carapelli A."/>
            <person name="Frati F."/>
            <person name="Nardi F."/>
        </authorList>
    </citation>
    <scope>NUCLEOTIDE SEQUENCE [LARGE SCALE GENOMIC DNA]</scope>
    <source>
        <strain evidence="1">DMR45628</strain>
    </source>
</reference>
<dbReference type="EMBL" id="JASPKY010000502">
    <property type="protein sequence ID" value="KAK9694771.1"/>
    <property type="molecule type" value="Genomic_DNA"/>
</dbReference>
<evidence type="ECO:0000313" key="2">
    <source>
        <dbReference type="Proteomes" id="UP001458880"/>
    </source>
</evidence>
<dbReference type="InterPro" id="IPR050951">
    <property type="entry name" value="Retrovirus_Pol_polyprotein"/>
</dbReference>
<organism evidence="1 2">
    <name type="scientific">Popillia japonica</name>
    <name type="common">Japanese beetle</name>
    <dbReference type="NCBI Taxonomy" id="7064"/>
    <lineage>
        <taxon>Eukaryota</taxon>
        <taxon>Metazoa</taxon>
        <taxon>Ecdysozoa</taxon>
        <taxon>Arthropoda</taxon>
        <taxon>Hexapoda</taxon>
        <taxon>Insecta</taxon>
        <taxon>Pterygota</taxon>
        <taxon>Neoptera</taxon>
        <taxon>Endopterygota</taxon>
        <taxon>Coleoptera</taxon>
        <taxon>Polyphaga</taxon>
        <taxon>Scarabaeiformia</taxon>
        <taxon>Scarabaeidae</taxon>
        <taxon>Rutelinae</taxon>
        <taxon>Popillia</taxon>
    </lineage>
</organism>
<name>A0AAW1IXD4_POPJA</name>
<gene>
    <name evidence="1" type="ORF">QE152_g33309</name>
</gene>
<dbReference type="InterPro" id="IPR043502">
    <property type="entry name" value="DNA/RNA_pol_sf"/>
</dbReference>
<dbReference type="InterPro" id="IPR043128">
    <property type="entry name" value="Rev_trsase/Diguanyl_cyclase"/>
</dbReference>
<protein>
    <recommendedName>
        <fullName evidence="3">Reverse transcriptase/retrotransposon-derived protein RNase H-like domain-containing protein</fullName>
    </recommendedName>
</protein>
<comment type="caution">
    <text evidence="1">The sequence shown here is derived from an EMBL/GenBank/DDBJ whole genome shotgun (WGS) entry which is preliminary data.</text>
</comment>
<evidence type="ECO:0008006" key="3">
    <source>
        <dbReference type="Google" id="ProtNLM"/>
    </source>
</evidence>